<reference evidence="3" key="1">
    <citation type="submission" date="2021-04" db="EMBL/GenBank/DDBJ databases">
        <title>Draft genome sequence of StrPh-CL8, a phytoplasma strain causing strawberry phyllody in Chile.</title>
        <authorList>
            <person name="Cui W."/>
            <person name="Zamorano A."/>
            <person name="Fiore N."/>
        </authorList>
    </citation>
    <scope>NUCLEOTIDE SEQUENCE [LARGE SCALE GENOMIC DNA]</scope>
    <source>
        <strain evidence="3">StrPh-Cl</strain>
    </source>
</reference>
<comment type="caution">
    <text evidence="3">The sequence shown here is derived from an EMBL/GenBank/DDBJ whole genome shotgun (WGS) entry which is preliminary data.</text>
</comment>
<keyword evidence="4" id="KW-1185">Reference proteome</keyword>
<feature type="domain" description="Inositolphosphotransferase Aur1/Ipt1" evidence="2">
    <location>
        <begin position="89"/>
        <end position="245"/>
    </location>
</feature>
<sequence length="271" mass="32031">MKKKSSRIILTKTNTKKIKILLYLILCASFVIIHILSYYLITETTIKILHNNPQKVAIYNNKTNEKILNLGINILNNPDIKHSFLVIILIIMSLIYLGAGFWWIIFTPYLVYKHLNKDRIYQIFISLFVVLLITLIIFFIFPVQITDNYQWNYQQLKDTNSNLKQLLYHLLKLIYEHDSNRNNLLPSLHVSNSWFCYIVFRNNKHISKKIIYSQLIIALLVFVSTFVIKQHYIMDGIFAIILVEIVVLCVSKQIKSQQIKSQQIKNKLKKR</sequence>
<evidence type="ECO:0000313" key="3">
    <source>
        <dbReference type="EMBL" id="MBS2126117.1"/>
    </source>
</evidence>
<protein>
    <submittedName>
        <fullName evidence="3">Phosphatase PAP2 family protein</fullName>
    </submittedName>
</protein>
<feature type="transmembrane region" description="Helical" evidence="1">
    <location>
        <begin position="234"/>
        <end position="251"/>
    </location>
</feature>
<evidence type="ECO:0000313" key="4">
    <source>
        <dbReference type="Proteomes" id="UP000811481"/>
    </source>
</evidence>
<feature type="transmembrane region" description="Helical" evidence="1">
    <location>
        <begin position="20"/>
        <end position="41"/>
    </location>
</feature>
<dbReference type="RefSeq" id="WP_212330592.1">
    <property type="nucleotide sequence ID" value="NZ_JAGVRH010000001.1"/>
</dbReference>
<proteinExistence type="predicted"/>
<feature type="transmembrane region" description="Helical" evidence="1">
    <location>
        <begin position="123"/>
        <end position="145"/>
    </location>
</feature>
<keyword evidence="1" id="KW-0812">Transmembrane</keyword>
<organism evidence="3 4">
    <name type="scientific">'Fragaria x ananassa' phyllody phytoplasma</name>
    <dbReference type="NCBI Taxonomy" id="2358428"/>
    <lineage>
        <taxon>Bacteria</taxon>
        <taxon>Bacillati</taxon>
        <taxon>Mycoplasmatota</taxon>
        <taxon>Mollicutes</taxon>
        <taxon>Acholeplasmatales</taxon>
        <taxon>Acholeplasmataceae</taxon>
        <taxon>Candidatus Phytoplasma</taxon>
        <taxon>16SrXIII (Mexican periwinkle virescence group)</taxon>
    </lineage>
</organism>
<keyword evidence="1" id="KW-0472">Membrane</keyword>
<evidence type="ECO:0000256" key="1">
    <source>
        <dbReference type="SAM" id="Phobius"/>
    </source>
</evidence>
<name>A0ABS5K2Q9_9MOLU</name>
<dbReference type="Pfam" id="PF14378">
    <property type="entry name" value="PAP2_3"/>
    <property type="match status" value="1"/>
</dbReference>
<feature type="transmembrane region" description="Helical" evidence="1">
    <location>
        <begin position="84"/>
        <end position="111"/>
    </location>
</feature>
<evidence type="ECO:0000259" key="2">
    <source>
        <dbReference type="Pfam" id="PF14378"/>
    </source>
</evidence>
<dbReference type="EMBL" id="JAGVRH010000001">
    <property type="protein sequence ID" value="MBS2126117.1"/>
    <property type="molecule type" value="Genomic_DNA"/>
</dbReference>
<feature type="transmembrane region" description="Helical" evidence="1">
    <location>
        <begin position="212"/>
        <end position="228"/>
    </location>
</feature>
<dbReference type="Proteomes" id="UP000811481">
    <property type="component" value="Unassembled WGS sequence"/>
</dbReference>
<gene>
    <name evidence="3" type="ORF">J8J04_00025</name>
</gene>
<accession>A0ABS5K2Q9</accession>
<dbReference type="InterPro" id="IPR026841">
    <property type="entry name" value="Aur1/Ipt1"/>
</dbReference>
<keyword evidence="1" id="KW-1133">Transmembrane helix</keyword>